<proteinExistence type="predicted"/>
<name>R7UBZ3_CAPTE</name>
<dbReference type="PANTHER" id="PTHR23351:SF24">
    <property type="entry name" value="ACTIVATING TRANSCRIPTION FACTOR 3-RELATED"/>
    <property type="match status" value="1"/>
</dbReference>
<dbReference type="InterPro" id="IPR046347">
    <property type="entry name" value="bZIP_sf"/>
</dbReference>
<feature type="region of interest" description="Disordered" evidence="4">
    <location>
        <begin position="1"/>
        <end position="34"/>
    </location>
</feature>
<feature type="compositionally biased region" description="Polar residues" evidence="4">
    <location>
        <begin position="59"/>
        <end position="79"/>
    </location>
</feature>
<keyword evidence="8" id="KW-1185">Reference proteome</keyword>
<dbReference type="STRING" id="283909.R7UBZ3"/>
<dbReference type="GO" id="GO:0005634">
    <property type="term" value="C:nucleus"/>
    <property type="evidence" value="ECO:0007669"/>
    <property type="project" value="TreeGrafter"/>
</dbReference>
<evidence type="ECO:0000256" key="1">
    <source>
        <dbReference type="ARBA" id="ARBA00023015"/>
    </source>
</evidence>
<dbReference type="EnsemblMetazoa" id="CapteT192654">
    <property type="protein sequence ID" value="CapteP192654"/>
    <property type="gene ID" value="CapteG192654"/>
</dbReference>
<reference evidence="6 8" key="2">
    <citation type="journal article" date="2013" name="Nature">
        <title>Insights into bilaterian evolution from three spiralian genomes.</title>
        <authorList>
            <person name="Simakov O."/>
            <person name="Marletaz F."/>
            <person name="Cho S.J."/>
            <person name="Edsinger-Gonzales E."/>
            <person name="Havlak P."/>
            <person name="Hellsten U."/>
            <person name="Kuo D.H."/>
            <person name="Larsson T."/>
            <person name="Lv J."/>
            <person name="Arendt D."/>
            <person name="Savage R."/>
            <person name="Osoegawa K."/>
            <person name="de Jong P."/>
            <person name="Grimwood J."/>
            <person name="Chapman J.A."/>
            <person name="Shapiro H."/>
            <person name="Aerts A."/>
            <person name="Otillar R.P."/>
            <person name="Terry A.Y."/>
            <person name="Boore J.L."/>
            <person name="Grigoriev I.V."/>
            <person name="Lindberg D.R."/>
            <person name="Seaver E.C."/>
            <person name="Weisblat D.A."/>
            <person name="Putnam N.H."/>
            <person name="Rokhsar D.S."/>
        </authorList>
    </citation>
    <scope>NUCLEOTIDE SEQUENCE</scope>
    <source>
        <strain evidence="6 8">I ESC-2004</strain>
    </source>
</reference>
<evidence type="ECO:0000313" key="7">
    <source>
        <dbReference type="EnsemblMetazoa" id="CapteP192654"/>
    </source>
</evidence>
<feature type="region of interest" description="Disordered" evidence="4">
    <location>
        <begin position="208"/>
        <end position="260"/>
    </location>
</feature>
<accession>R7UBZ3</accession>
<feature type="compositionally biased region" description="Basic residues" evidence="4">
    <location>
        <begin position="82"/>
        <end position="95"/>
    </location>
</feature>
<feature type="compositionally biased region" description="Low complexity" evidence="4">
    <location>
        <begin position="19"/>
        <end position="33"/>
    </location>
</feature>
<dbReference type="Gene3D" id="1.20.5.170">
    <property type="match status" value="1"/>
</dbReference>
<protein>
    <recommendedName>
        <fullName evidence="5">BZIP domain-containing protein</fullName>
    </recommendedName>
</protein>
<dbReference type="PROSITE" id="PS50217">
    <property type="entry name" value="BZIP"/>
    <property type="match status" value="1"/>
</dbReference>
<dbReference type="AlphaFoldDB" id="R7UBZ3"/>
<evidence type="ECO:0000256" key="3">
    <source>
        <dbReference type="ARBA" id="ARBA00023163"/>
    </source>
</evidence>
<keyword evidence="2" id="KW-0238">DNA-binding</keyword>
<dbReference type="SMART" id="SM00338">
    <property type="entry name" value="BRLZ"/>
    <property type="match status" value="1"/>
</dbReference>
<feature type="domain" description="BZIP" evidence="5">
    <location>
        <begin position="230"/>
        <end position="293"/>
    </location>
</feature>
<dbReference type="PROSITE" id="PS00036">
    <property type="entry name" value="BZIP_BASIC"/>
    <property type="match status" value="1"/>
</dbReference>
<dbReference type="HOGENOM" id="CLU_765593_0_0_1"/>
<feature type="region of interest" description="Disordered" evidence="4">
    <location>
        <begin position="54"/>
        <end position="95"/>
    </location>
</feature>
<dbReference type="GO" id="GO:0000978">
    <property type="term" value="F:RNA polymerase II cis-regulatory region sequence-specific DNA binding"/>
    <property type="evidence" value="ECO:0007669"/>
    <property type="project" value="TreeGrafter"/>
</dbReference>
<dbReference type="InterPro" id="IPR000837">
    <property type="entry name" value="AP-1"/>
</dbReference>
<gene>
    <name evidence="6" type="ORF">CAPTEDRAFT_192654</name>
</gene>
<dbReference type="SUPFAM" id="SSF57959">
    <property type="entry name" value="Leucine zipper domain"/>
    <property type="match status" value="1"/>
</dbReference>
<evidence type="ECO:0000256" key="4">
    <source>
        <dbReference type="SAM" id="MobiDB-lite"/>
    </source>
</evidence>
<dbReference type="EMBL" id="AMQN01008432">
    <property type="status" value="NOT_ANNOTATED_CDS"/>
    <property type="molecule type" value="Genomic_DNA"/>
</dbReference>
<dbReference type="OrthoDB" id="2596881at2759"/>
<evidence type="ECO:0000256" key="2">
    <source>
        <dbReference type="ARBA" id="ARBA00023125"/>
    </source>
</evidence>
<keyword evidence="1" id="KW-0805">Transcription regulation</keyword>
<organism evidence="6">
    <name type="scientific">Capitella teleta</name>
    <name type="common">Polychaete worm</name>
    <dbReference type="NCBI Taxonomy" id="283909"/>
    <lineage>
        <taxon>Eukaryota</taxon>
        <taxon>Metazoa</taxon>
        <taxon>Spiralia</taxon>
        <taxon>Lophotrochozoa</taxon>
        <taxon>Annelida</taxon>
        <taxon>Polychaeta</taxon>
        <taxon>Sedentaria</taxon>
        <taxon>Scolecida</taxon>
        <taxon>Capitellidae</taxon>
        <taxon>Capitella</taxon>
    </lineage>
</organism>
<keyword evidence="3" id="KW-0804">Transcription</keyword>
<sequence length="362" mass="40790">MATRGQHGSVIHTRSVTAQQSQTSSSSGSSQLSEGFPALSLDVVQEFCPVEEQEKATSLPLSQESLASVDDSTLSQFSPLRSPKRRRKEAKKAKKERLAAKRALVFDSEEGSAAMPFVNYPRTVITCSTSTMHSTSQSISGPLFTSTTVATFGEQKRSPRRVSPRTLHRMRLSEKRSKMNLRHIVPAPTPEATGSASAVGEKIRAAIRKRKKREEIPEDQKRQMAEDRLRERRERRKEQNKRAAQRSREKKREKSHNVLQDYQRLQSTATALRYEISQLKQQRTELSNVLREHMTKCKLQVPPNVMSIITHSDHTVASTSRSSVESSSPNLSVAKKSVSFESEPFVRYLQDDCGDSMEEFVT</sequence>
<dbReference type="EMBL" id="KB303112">
    <property type="protein sequence ID" value="ELU03489.1"/>
    <property type="molecule type" value="Genomic_DNA"/>
</dbReference>
<dbReference type="Proteomes" id="UP000014760">
    <property type="component" value="Unassembled WGS sequence"/>
</dbReference>
<reference evidence="7" key="3">
    <citation type="submission" date="2015-06" db="UniProtKB">
        <authorList>
            <consortium name="EnsemblMetazoa"/>
        </authorList>
    </citation>
    <scope>IDENTIFICATION</scope>
</reference>
<dbReference type="InterPro" id="IPR004827">
    <property type="entry name" value="bZIP"/>
</dbReference>
<feature type="compositionally biased region" description="Basic and acidic residues" evidence="4">
    <location>
        <begin position="213"/>
        <end position="256"/>
    </location>
</feature>
<evidence type="ECO:0000259" key="5">
    <source>
        <dbReference type="PROSITE" id="PS50217"/>
    </source>
</evidence>
<dbReference type="GO" id="GO:0000981">
    <property type="term" value="F:DNA-binding transcription factor activity, RNA polymerase II-specific"/>
    <property type="evidence" value="ECO:0007669"/>
    <property type="project" value="TreeGrafter"/>
</dbReference>
<evidence type="ECO:0000313" key="8">
    <source>
        <dbReference type="Proteomes" id="UP000014760"/>
    </source>
</evidence>
<reference evidence="8" key="1">
    <citation type="submission" date="2012-12" db="EMBL/GenBank/DDBJ databases">
        <authorList>
            <person name="Hellsten U."/>
            <person name="Grimwood J."/>
            <person name="Chapman J.A."/>
            <person name="Shapiro H."/>
            <person name="Aerts A."/>
            <person name="Otillar R.P."/>
            <person name="Terry A.Y."/>
            <person name="Boore J.L."/>
            <person name="Simakov O."/>
            <person name="Marletaz F."/>
            <person name="Cho S.-J."/>
            <person name="Edsinger-Gonzales E."/>
            <person name="Havlak P."/>
            <person name="Kuo D.-H."/>
            <person name="Larsson T."/>
            <person name="Lv J."/>
            <person name="Arendt D."/>
            <person name="Savage R."/>
            <person name="Osoegawa K."/>
            <person name="de Jong P."/>
            <person name="Lindberg D.R."/>
            <person name="Seaver E.C."/>
            <person name="Weisblat D.A."/>
            <person name="Putnam N.H."/>
            <person name="Grigoriev I.V."/>
            <person name="Rokhsar D.S."/>
        </authorList>
    </citation>
    <scope>NUCLEOTIDE SEQUENCE</scope>
    <source>
        <strain evidence="8">I ESC-2004</strain>
    </source>
</reference>
<evidence type="ECO:0000313" key="6">
    <source>
        <dbReference type="EMBL" id="ELU03489.1"/>
    </source>
</evidence>
<dbReference type="PANTHER" id="PTHR23351">
    <property type="entry name" value="FOS TRANSCRIPTION FACTOR-RELATED"/>
    <property type="match status" value="1"/>
</dbReference>